<accession>A0A2V4BYA1</accession>
<evidence type="ECO:0000313" key="3">
    <source>
        <dbReference type="EMBL" id="PXY42843.1"/>
    </source>
</evidence>
<comment type="caution">
    <text evidence="3">The sequence shown here is derived from an EMBL/GenBank/DDBJ whole genome shotgun (WGS) entry which is preliminary data.</text>
</comment>
<dbReference type="RefSeq" id="WP_110305018.1">
    <property type="nucleotide sequence ID" value="NZ_QJHK01000001.1"/>
</dbReference>
<evidence type="ECO:0000256" key="1">
    <source>
        <dbReference type="SAM" id="MobiDB-lite"/>
    </source>
</evidence>
<reference evidence="3 4" key="1">
    <citation type="submission" date="2018-05" db="EMBL/GenBank/DDBJ databases">
        <title>Flavobacterium sp. strain IMCC34759, incomplete genome.</title>
        <authorList>
            <person name="Joung Y."/>
            <person name="Cho J."/>
        </authorList>
    </citation>
    <scope>NUCLEOTIDE SEQUENCE [LARGE SCALE GENOMIC DNA]</scope>
    <source>
        <strain evidence="3 4">IMCC34759</strain>
    </source>
</reference>
<proteinExistence type="predicted"/>
<keyword evidence="2" id="KW-0732">Signal</keyword>
<organism evidence="3 4">
    <name type="scientific">Flavobacterium cheongpyeongense</name>
    <dbReference type="NCBI Taxonomy" id="2212651"/>
    <lineage>
        <taxon>Bacteria</taxon>
        <taxon>Pseudomonadati</taxon>
        <taxon>Bacteroidota</taxon>
        <taxon>Flavobacteriia</taxon>
        <taxon>Flavobacteriales</taxon>
        <taxon>Flavobacteriaceae</taxon>
        <taxon>Flavobacterium</taxon>
    </lineage>
</organism>
<dbReference type="AlphaFoldDB" id="A0A2V4BYA1"/>
<name>A0A2V4BYA1_9FLAO</name>
<keyword evidence="4" id="KW-1185">Reference proteome</keyword>
<dbReference type="OrthoDB" id="9880388at2"/>
<evidence type="ECO:0000313" key="4">
    <source>
        <dbReference type="Proteomes" id="UP000247903"/>
    </source>
</evidence>
<protein>
    <recommendedName>
        <fullName evidence="5">Cytochrome C551</fullName>
    </recommendedName>
</protein>
<feature type="region of interest" description="Disordered" evidence="1">
    <location>
        <begin position="49"/>
        <end position="70"/>
    </location>
</feature>
<evidence type="ECO:0000256" key="2">
    <source>
        <dbReference type="SAM" id="SignalP"/>
    </source>
</evidence>
<dbReference type="Proteomes" id="UP000247903">
    <property type="component" value="Unassembled WGS sequence"/>
</dbReference>
<feature type="chain" id="PRO_5015854930" description="Cytochrome C551" evidence="2">
    <location>
        <begin position="23"/>
        <end position="70"/>
    </location>
</feature>
<feature type="signal peptide" evidence="2">
    <location>
        <begin position="1"/>
        <end position="22"/>
    </location>
</feature>
<evidence type="ECO:0008006" key="5">
    <source>
        <dbReference type="Google" id="ProtNLM"/>
    </source>
</evidence>
<dbReference type="EMBL" id="QJHK01000001">
    <property type="protein sequence ID" value="PXY42843.1"/>
    <property type="molecule type" value="Genomic_DNA"/>
</dbReference>
<sequence length="70" mass="7752">MKTKLNYILFALVIVLNFSCTNDDDQEVTTTSKTKTSIMVNNVEEKSVLNNSVSTLKTPDDGEPSNPKTK</sequence>
<gene>
    <name evidence="3" type="ORF">DMB65_02160</name>
</gene>